<evidence type="ECO:0000313" key="2">
    <source>
        <dbReference type="EMBL" id="GJM55932.1"/>
    </source>
</evidence>
<comment type="caution">
    <text evidence="2">The sequence shown here is derived from an EMBL/GenBank/DDBJ whole genome shotgun (WGS) entry which is preliminary data.</text>
</comment>
<dbReference type="AlphaFoldDB" id="A0AAV5B3U7"/>
<protein>
    <submittedName>
        <fullName evidence="2">Uncharacterized protein</fullName>
    </submittedName>
</protein>
<keyword evidence="1" id="KW-0812">Transmembrane</keyword>
<proteinExistence type="predicted"/>
<name>A0AAV5B3U7_9ACTN</name>
<gene>
    <name evidence="2" type="ORF">ATOP_15870</name>
</gene>
<sequence>MDALSSATKWALALLSMGCAAFTYGYATGNINVGWGVLLIAAAGIVAVAHWAAGRRHAR</sequence>
<evidence type="ECO:0000313" key="3">
    <source>
        <dbReference type="Proteomes" id="UP001055025"/>
    </source>
</evidence>
<feature type="transmembrane region" description="Helical" evidence="1">
    <location>
        <begin position="33"/>
        <end position="53"/>
    </location>
</feature>
<evidence type="ECO:0000256" key="1">
    <source>
        <dbReference type="SAM" id="Phobius"/>
    </source>
</evidence>
<keyword evidence="1" id="KW-0472">Membrane</keyword>
<accession>A0AAV5B3U7</accession>
<keyword evidence="3" id="KW-1185">Reference proteome</keyword>
<dbReference type="RefSeq" id="WP_135978229.1">
    <property type="nucleotide sequence ID" value="NZ_BQKC01000001.1"/>
</dbReference>
<keyword evidence="1" id="KW-1133">Transmembrane helix</keyword>
<organism evidence="2 3">
    <name type="scientific">Granulimonas faecalis</name>
    <dbReference type="NCBI Taxonomy" id="2894155"/>
    <lineage>
        <taxon>Bacteria</taxon>
        <taxon>Bacillati</taxon>
        <taxon>Actinomycetota</taxon>
        <taxon>Coriobacteriia</taxon>
        <taxon>Coriobacteriales</taxon>
        <taxon>Kribbibacteriaceae</taxon>
        <taxon>Granulimonas</taxon>
    </lineage>
</organism>
<dbReference type="EMBL" id="BQKC01000001">
    <property type="protein sequence ID" value="GJM55932.1"/>
    <property type="molecule type" value="Genomic_DNA"/>
</dbReference>
<dbReference type="Proteomes" id="UP001055025">
    <property type="component" value="Unassembled WGS sequence"/>
</dbReference>
<feature type="transmembrane region" description="Helical" evidence="1">
    <location>
        <begin position="7"/>
        <end position="27"/>
    </location>
</feature>
<reference evidence="2" key="1">
    <citation type="journal article" date="2022" name="Int. J. Syst. Evol. Microbiol.">
        <title>Granulimonas faecalis gen. nov., sp. nov., and Leptogranulimonas caecicola gen. nov., sp. nov., novel lactate-producing Atopobiaceae bacteria isolated from mouse intestines, and an emended description of the family Atopobiaceae.</title>
        <authorList>
            <person name="Morinaga K."/>
            <person name="Kusada H."/>
            <person name="Sakamoto S."/>
            <person name="Murakami T."/>
            <person name="Toyoda A."/>
            <person name="Mori H."/>
            <person name="Meng X.Y."/>
            <person name="Takashino M."/>
            <person name="Murotomi K."/>
            <person name="Tamaki H."/>
        </authorList>
    </citation>
    <scope>NUCLEOTIDE SEQUENCE</scope>
    <source>
        <strain evidence="2">OPF53</strain>
    </source>
</reference>